<keyword evidence="2" id="KW-1185">Reference proteome</keyword>
<evidence type="ECO:0000256" key="1">
    <source>
        <dbReference type="SAM" id="Coils"/>
    </source>
</evidence>
<dbReference type="Proteomes" id="UP000818029">
    <property type="component" value="Chromosome D07"/>
</dbReference>
<name>A0ABM3ACW6_GOSHI</name>
<dbReference type="PANTHER" id="PTHR33223">
    <property type="entry name" value="CCHC-TYPE DOMAIN-CONTAINING PROTEIN"/>
    <property type="match status" value="1"/>
</dbReference>
<protein>
    <recommendedName>
        <fullName evidence="4">Intersectin-1-like</fullName>
    </recommendedName>
</protein>
<keyword evidence="1" id="KW-0175">Coiled coil</keyword>
<evidence type="ECO:0000313" key="2">
    <source>
        <dbReference type="Proteomes" id="UP000818029"/>
    </source>
</evidence>
<reference evidence="2" key="1">
    <citation type="journal article" date="2020" name="Nat. Genet.">
        <title>Genomic diversifications of five Gossypium allopolyploid species and their impact on cotton improvement.</title>
        <authorList>
            <person name="Chen Z.J."/>
            <person name="Sreedasyam A."/>
            <person name="Ando A."/>
            <person name="Song Q."/>
            <person name="De Santiago L.M."/>
            <person name="Hulse-Kemp A.M."/>
            <person name="Ding M."/>
            <person name="Ye W."/>
            <person name="Kirkbride R.C."/>
            <person name="Jenkins J."/>
            <person name="Plott C."/>
            <person name="Lovell J."/>
            <person name="Lin Y.M."/>
            <person name="Vaughn R."/>
            <person name="Liu B."/>
            <person name="Simpson S."/>
            <person name="Scheffler B.E."/>
            <person name="Wen L."/>
            <person name="Saski C.A."/>
            <person name="Grover C.E."/>
            <person name="Hu G."/>
            <person name="Conover J.L."/>
            <person name="Carlson J.W."/>
            <person name="Shu S."/>
            <person name="Boston L.B."/>
            <person name="Williams M."/>
            <person name="Peterson D.G."/>
            <person name="McGee K."/>
            <person name="Jones D.C."/>
            <person name="Wendel J.F."/>
            <person name="Stelly D.M."/>
            <person name="Grimwood J."/>
            <person name="Schmutz J."/>
        </authorList>
    </citation>
    <scope>NUCLEOTIDE SEQUENCE [LARGE SCALE GENOMIC DNA]</scope>
    <source>
        <strain evidence="2">cv. TM-1</strain>
    </source>
</reference>
<evidence type="ECO:0000313" key="3">
    <source>
        <dbReference type="RefSeq" id="XP_040952688.1"/>
    </source>
</evidence>
<gene>
    <name evidence="3" type="primary">LOC107954528</name>
</gene>
<organism evidence="2 3">
    <name type="scientific">Gossypium hirsutum</name>
    <name type="common">Upland cotton</name>
    <name type="synonym">Gossypium mexicanum</name>
    <dbReference type="NCBI Taxonomy" id="3635"/>
    <lineage>
        <taxon>Eukaryota</taxon>
        <taxon>Viridiplantae</taxon>
        <taxon>Streptophyta</taxon>
        <taxon>Embryophyta</taxon>
        <taxon>Tracheophyta</taxon>
        <taxon>Spermatophyta</taxon>
        <taxon>Magnoliopsida</taxon>
        <taxon>eudicotyledons</taxon>
        <taxon>Gunneridae</taxon>
        <taxon>Pentapetalae</taxon>
        <taxon>rosids</taxon>
        <taxon>malvids</taxon>
        <taxon>Malvales</taxon>
        <taxon>Malvaceae</taxon>
        <taxon>Malvoideae</taxon>
        <taxon>Gossypium</taxon>
    </lineage>
</organism>
<sequence>MDQRMKRLEQFQKEMQEKLQQQMNEQQKMIDKMIESQGSMMAQLTQWLNKGTDKGKGSVLNVEEGDSKGPVYLSGFTPQHVEIYPHKSFVTIKPQQIQAGATTQINFQAGLGSNPGDNLVNPAILDFDEIVGKEKMNDELLKQLEEKYKWLDEKFRAMEFANSYYGIDAKELSLVPDLVLPYKFKIPEFEKYNGTSSPEAHITMFCRRMTGYVNNDQLLIHCFQDSLIGAASKWYNRLNRT</sequence>
<evidence type="ECO:0008006" key="4">
    <source>
        <dbReference type="Google" id="ProtNLM"/>
    </source>
</evidence>
<feature type="coiled-coil region" evidence="1">
    <location>
        <begin position="1"/>
        <end position="36"/>
    </location>
</feature>
<proteinExistence type="predicted"/>
<dbReference type="PANTHER" id="PTHR33223:SF8">
    <property type="entry name" value="OS04G0172440 PROTEIN"/>
    <property type="match status" value="1"/>
</dbReference>
<dbReference type="GeneID" id="107954528"/>
<accession>A0ABM3ACW6</accession>
<reference evidence="3" key="2">
    <citation type="submission" date="2025-08" db="UniProtKB">
        <authorList>
            <consortium name="RefSeq"/>
        </authorList>
    </citation>
    <scope>IDENTIFICATION</scope>
</reference>
<dbReference type="RefSeq" id="XP_040952688.1">
    <property type="nucleotide sequence ID" value="XM_041096754.1"/>
</dbReference>